<comment type="caution">
    <text evidence="1">The sequence shown here is derived from an EMBL/GenBank/DDBJ whole genome shotgun (WGS) entry which is preliminary data.</text>
</comment>
<accession>A0A540N1K6</accession>
<dbReference type="AlphaFoldDB" id="A0A540N1K6"/>
<protein>
    <submittedName>
        <fullName evidence="1">Uncharacterized protein</fullName>
    </submittedName>
</protein>
<evidence type="ECO:0000313" key="2">
    <source>
        <dbReference type="Proteomes" id="UP000315295"/>
    </source>
</evidence>
<dbReference type="Proteomes" id="UP000315295">
    <property type="component" value="Unassembled WGS sequence"/>
</dbReference>
<sequence>MDIELGISFGALSGKIVIYQCIDELIFAQPDFNISGRYKQESAEASSVHGEGSQTVKANSINRLKKKLLHRSDSRRFSYRLEERRKVTIYLFSSLSSFLDEI</sequence>
<keyword evidence="2" id="KW-1185">Reference proteome</keyword>
<reference evidence="1 2" key="1">
    <citation type="journal article" date="2019" name="G3 (Bethesda)">
        <title>Sequencing of a Wild Apple (Malus baccata) Genome Unravels the Differences Between Cultivated and Wild Apple Species Regarding Disease Resistance and Cold Tolerance.</title>
        <authorList>
            <person name="Chen X."/>
        </authorList>
    </citation>
    <scope>NUCLEOTIDE SEQUENCE [LARGE SCALE GENOMIC DNA]</scope>
    <source>
        <strain evidence="2">cv. Shandingzi</strain>
        <tissue evidence="1">Leaves</tissue>
    </source>
</reference>
<dbReference type="EMBL" id="VIEB01000140">
    <property type="protein sequence ID" value="TQE04413.1"/>
    <property type="molecule type" value="Genomic_DNA"/>
</dbReference>
<name>A0A540N1K6_MALBA</name>
<organism evidence="1 2">
    <name type="scientific">Malus baccata</name>
    <name type="common">Siberian crab apple</name>
    <name type="synonym">Pyrus baccata</name>
    <dbReference type="NCBI Taxonomy" id="106549"/>
    <lineage>
        <taxon>Eukaryota</taxon>
        <taxon>Viridiplantae</taxon>
        <taxon>Streptophyta</taxon>
        <taxon>Embryophyta</taxon>
        <taxon>Tracheophyta</taxon>
        <taxon>Spermatophyta</taxon>
        <taxon>Magnoliopsida</taxon>
        <taxon>eudicotyledons</taxon>
        <taxon>Gunneridae</taxon>
        <taxon>Pentapetalae</taxon>
        <taxon>rosids</taxon>
        <taxon>fabids</taxon>
        <taxon>Rosales</taxon>
        <taxon>Rosaceae</taxon>
        <taxon>Amygdaloideae</taxon>
        <taxon>Maleae</taxon>
        <taxon>Malus</taxon>
    </lineage>
</organism>
<evidence type="ECO:0000313" key="1">
    <source>
        <dbReference type="EMBL" id="TQE04413.1"/>
    </source>
</evidence>
<proteinExistence type="predicted"/>
<gene>
    <name evidence="1" type="ORF">C1H46_009933</name>
</gene>